<reference evidence="2" key="1">
    <citation type="journal article" date="2020" name="Nature">
        <title>Giant virus diversity and host interactions through global metagenomics.</title>
        <authorList>
            <person name="Schulz F."/>
            <person name="Roux S."/>
            <person name="Paez-Espino D."/>
            <person name="Jungbluth S."/>
            <person name="Walsh D.A."/>
            <person name="Denef V.J."/>
            <person name="McMahon K.D."/>
            <person name="Konstantinidis K.T."/>
            <person name="Eloe-Fadrosh E.A."/>
            <person name="Kyrpides N.C."/>
            <person name="Woyke T."/>
        </authorList>
    </citation>
    <scope>NUCLEOTIDE SEQUENCE</scope>
    <source>
        <strain evidence="2">GVMAG-S-1102244-55</strain>
    </source>
</reference>
<dbReference type="SMART" id="SM00220">
    <property type="entry name" value="S_TKc"/>
    <property type="match status" value="1"/>
</dbReference>
<evidence type="ECO:0000259" key="1">
    <source>
        <dbReference type="PROSITE" id="PS50011"/>
    </source>
</evidence>
<protein>
    <recommendedName>
        <fullName evidence="1">Protein kinase domain-containing protein</fullName>
    </recommendedName>
</protein>
<dbReference type="EMBL" id="MN740848">
    <property type="protein sequence ID" value="QHU15022.1"/>
    <property type="molecule type" value="Genomic_DNA"/>
</dbReference>
<dbReference type="PROSITE" id="PS00108">
    <property type="entry name" value="PROTEIN_KINASE_ST"/>
    <property type="match status" value="1"/>
</dbReference>
<dbReference type="GO" id="GO:0004674">
    <property type="term" value="F:protein serine/threonine kinase activity"/>
    <property type="evidence" value="ECO:0007669"/>
    <property type="project" value="TreeGrafter"/>
</dbReference>
<name>A0A6C0KAF4_9ZZZZ</name>
<dbReference type="PANTHER" id="PTHR44167">
    <property type="entry name" value="OVARIAN-SPECIFIC SERINE/THREONINE-PROTEIN KINASE LOK-RELATED"/>
    <property type="match status" value="1"/>
</dbReference>
<dbReference type="GO" id="GO:0044773">
    <property type="term" value="P:mitotic DNA damage checkpoint signaling"/>
    <property type="evidence" value="ECO:0007669"/>
    <property type="project" value="TreeGrafter"/>
</dbReference>
<dbReference type="Pfam" id="PF00069">
    <property type="entry name" value="Pkinase"/>
    <property type="match status" value="1"/>
</dbReference>
<feature type="domain" description="Protein kinase" evidence="1">
    <location>
        <begin position="12"/>
        <end position="344"/>
    </location>
</feature>
<evidence type="ECO:0000313" key="2">
    <source>
        <dbReference type="EMBL" id="QHU15022.1"/>
    </source>
</evidence>
<proteinExistence type="predicted"/>
<dbReference type="InterPro" id="IPR011009">
    <property type="entry name" value="Kinase-like_dom_sf"/>
</dbReference>
<dbReference type="GO" id="GO:0005524">
    <property type="term" value="F:ATP binding"/>
    <property type="evidence" value="ECO:0007669"/>
    <property type="project" value="InterPro"/>
</dbReference>
<dbReference type="InterPro" id="IPR000719">
    <property type="entry name" value="Prot_kinase_dom"/>
</dbReference>
<dbReference type="InterPro" id="IPR008271">
    <property type="entry name" value="Ser/Thr_kinase_AS"/>
</dbReference>
<accession>A0A6C0KAF4</accession>
<dbReference type="AlphaFoldDB" id="A0A6C0KAF4"/>
<dbReference type="GO" id="GO:0005634">
    <property type="term" value="C:nucleus"/>
    <property type="evidence" value="ECO:0007669"/>
    <property type="project" value="TreeGrafter"/>
</dbReference>
<dbReference type="GO" id="GO:0005737">
    <property type="term" value="C:cytoplasm"/>
    <property type="evidence" value="ECO:0007669"/>
    <property type="project" value="TreeGrafter"/>
</dbReference>
<sequence length="400" mass="46946">MNNYKIFFYISMIGGKLLSEGGFGCVFNPSMNCNGSIDDATFVSKIQRKDNSARNEIEIGKILSNISEYKNHFAPVISHCNIGIGQIKDKDKEKCMLFKKKKTSKYLMMKLDYVEGMEFLQYMVKNANSVQIINNIINSFNNLLRSISLLVNRKIIHYDLKGSNILYSTKKKIPIIIDFGLSINMNNIDSIDLKQVFYTYAPQYYVWPLEVHYLGLLLNVNKEPTSEELKDLAKNYVINNKGINKNFSPTFLKSYEKACLDQLKIYNQMRFNERVKYLMNFWDTWDNYALSIIYLRFLKYLALEGFYENSFIKFMGKLLLQNIHPNPNKRLSLIDTTHTFNGFLYKEQINVESTFEELTDEFIKNKENINKNLKKHNNNDLRDTKTMKLEKRKRIKTIAI</sequence>
<dbReference type="SUPFAM" id="SSF56112">
    <property type="entry name" value="Protein kinase-like (PK-like)"/>
    <property type="match status" value="1"/>
</dbReference>
<dbReference type="PROSITE" id="PS50011">
    <property type="entry name" value="PROTEIN_KINASE_DOM"/>
    <property type="match status" value="1"/>
</dbReference>
<organism evidence="2">
    <name type="scientific">viral metagenome</name>
    <dbReference type="NCBI Taxonomy" id="1070528"/>
    <lineage>
        <taxon>unclassified sequences</taxon>
        <taxon>metagenomes</taxon>
        <taxon>organismal metagenomes</taxon>
    </lineage>
</organism>
<dbReference type="Gene3D" id="1.10.510.10">
    <property type="entry name" value="Transferase(Phosphotransferase) domain 1"/>
    <property type="match status" value="1"/>
</dbReference>
<dbReference type="PANTHER" id="PTHR44167:SF18">
    <property type="entry name" value="PROTEIN KINASE DOMAIN-CONTAINING PROTEIN"/>
    <property type="match status" value="1"/>
</dbReference>